<dbReference type="eggNOG" id="KOG4204">
    <property type="taxonomic scope" value="Eukaryota"/>
</dbReference>
<organism evidence="5">
    <name type="scientific">Oryza brachyantha</name>
    <name type="common">malo sina</name>
    <dbReference type="NCBI Taxonomy" id="4533"/>
    <lineage>
        <taxon>Eukaryota</taxon>
        <taxon>Viridiplantae</taxon>
        <taxon>Streptophyta</taxon>
        <taxon>Embryophyta</taxon>
        <taxon>Tracheophyta</taxon>
        <taxon>Spermatophyta</taxon>
        <taxon>Magnoliopsida</taxon>
        <taxon>Liliopsida</taxon>
        <taxon>Poales</taxon>
        <taxon>Poaceae</taxon>
        <taxon>BOP clade</taxon>
        <taxon>Oryzoideae</taxon>
        <taxon>Oryzeae</taxon>
        <taxon>Oryzinae</taxon>
        <taxon>Oryza</taxon>
    </lineage>
</organism>
<keyword evidence="6" id="KW-1185">Reference proteome</keyword>
<dbReference type="RefSeq" id="XP_015688672.1">
    <property type="nucleotide sequence ID" value="XM_015833186.1"/>
</dbReference>
<dbReference type="GeneID" id="107303541"/>
<proteinExistence type="predicted"/>
<dbReference type="Proteomes" id="UP000006038">
    <property type="component" value="Unassembled WGS sequence"/>
</dbReference>
<protein>
    <recommendedName>
        <fullName evidence="7">Histone deacetylase interacting domain-containing protein</fullName>
    </recommendedName>
</protein>
<sequence length="387" mass="43547">MAHSTLAIQEYCDAASNFLRKVKLRFISRPDVYEGLTDVLRGYGKNDDAPASSTVDSVAKLLRHQPDLIADFNAFLPPDYQIKVAHDNYATATKPGGSRDERKPGGSRDGRQRRVAGADVELELKAHRLLMRLEVEDGELYNRLTGTLSDVHKKSWLNAHEVYTELEQVFGPAGRRDLLQLFSQFLPNSPPSHFAEERLEQDHRPSSKRKRAASPCAVTADAVVKPSRAKKPRAANPLQISPHANGDVFAKPIKTKKPHATVDLQDGEDDDSCWHVATNNPHDAAVPFGKMLKFFHRYSNLVATMKRAEELERTQHPQGAFEVLFPDRECHQILAELYGDGWRTMQVALEDGERVDVTLAMILLRLKAKEDATVEVAWARRDKSRYP</sequence>
<dbReference type="KEGG" id="obr:107303541"/>
<evidence type="ECO:0000256" key="1">
    <source>
        <dbReference type="ARBA" id="ARBA00004123"/>
    </source>
</evidence>
<dbReference type="OrthoDB" id="692617at2759"/>
<dbReference type="SUPFAM" id="SSF47762">
    <property type="entry name" value="PAH2 domain"/>
    <property type="match status" value="1"/>
</dbReference>
<dbReference type="InterPro" id="IPR036600">
    <property type="entry name" value="PAH_sf"/>
</dbReference>
<dbReference type="InterPro" id="IPR003822">
    <property type="entry name" value="PAH"/>
</dbReference>
<dbReference type="PROSITE" id="PS51477">
    <property type="entry name" value="PAH"/>
    <property type="match status" value="2"/>
</dbReference>
<feature type="compositionally biased region" description="Basic and acidic residues" evidence="4">
    <location>
        <begin position="97"/>
        <end position="112"/>
    </location>
</feature>
<feature type="region of interest" description="Disordered" evidence="4">
    <location>
        <begin position="90"/>
        <end position="114"/>
    </location>
</feature>
<dbReference type="OMA" id="SSPCHRM"/>
<evidence type="ECO:0000256" key="2">
    <source>
        <dbReference type="ARBA" id="ARBA00023242"/>
    </source>
</evidence>
<dbReference type="PANTHER" id="PTHR12346:SF33">
    <property type="entry name" value="HISTONE DEACETYLASE INTERACTING DOMAIN-CONTAINING PROTEIN"/>
    <property type="match status" value="1"/>
</dbReference>
<keyword evidence="2 3" id="KW-0539">Nucleus</keyword>
<evidence type="ECO:0000256" key="3">
    <source>
        <dbReference type="PROSITE-ProRule" id="PRU00810"/>
    </source>
</evidence>
<dbReference type="AlphaFoldDB" id="J3LF42"/>
<feature type="region of interest" description="Disordered" evidence="4">
    <location>
        <begin position="192"/>
        <end position="245"/>
    </location>
</feature>
<dbReference type="GO" id="GO:0000118">
    <property type="term" value="C:histone deacetylase complex"/>
    <property type="evidence" value="ECO:0007669"/>
    <property type="project" value="TreeGrafter"/>
</dbReference>
<accession>J3LF42</accession>
<dbReference type="EnsemblPlants" id="OB02G32590.1">
    <property type="protein sequence ID" value="OB02G32590.1"/>
    <property type="gene ID" value="OB02G32590"/>
</dbReference>
<dbReference type="InterPro" id="IPR039774">
    <property type="entry name" value="Sin3-like"/>
</dbReference>
<evidence type="ECO:0000256" key="4">
    <source>
        <dbReference type="SAM" id="MobiDB-lite"/>
    </source>
</evidence>
<name>J3LF42_ORYBR</name>
<evidence type="ECO:0008006" key="7">
    <source>
        <dbReference type="Google" id="ProtNLM"/>
    </source>
</evidence>
<dbReference type="GO" id="GO:0003714">
    <property type="term" value="F:transcription corepressor activity"/>
    <property type="evidence" value="ECO:0007669"/>
    <property type="project" value="InterPro"/>
</dbReference>
<feature type="compositionally biased region" description="Basic and acidic residues" evidence="4">
    <location>
        <begin position="194"/>
        <end position="205"/>
    </location>
</feature>
<evidence type="ECO:0000313" key="6">
    <source>
        <dbReference type="Proteomes" id="UP000006038"/>
    </source>
</evidence>
<dbReference type="STRING" id="4533.J3LF42"/>
<evidence type="ECO:0000313" key="5">
    <source>
        <dbReference type="EnsemblPlants" id="OB02G32590.1"/>
    </source>
</evidence>
<gene>
    <name evidence="5" type="primary">LOC107303541</name>
</gene>
<comment type="subcellular location">
    <subcellularLocation>
        <location evidence="1 3">Nucleus</location>
    </subcellularLocation>
</comment>
<dbReference type="Pfam" id="PF02671">
    <property type="entry name" value="PAH"/>
    <property type="match status" value="1"/>
</dbReference>
<dbReference type="Gramene" id="OB02G32590.1">
    <property type="protein sequence ID" value="OB02G32590.1"/>
    <property type="gene ID" value="OB02G32590"/>
</dbReference>
<dbReference type="GO" id="GO:0000122">
    <property type="term" value="P:negative regulation of transcription by RNA polymerase II"/>
    <property type="evidence" value="ECO:0007669"/>
    <property type="project" value="TreeGrafter"/>
</dbReference>
<dbReference type="GO" id="GO:0000785">
    <property type="term" value="C:chromatin"/>
    <property type="evidence" value="ECO:0007669"/>
    <property type="project" value="TreeGrafter"/>
</dbReference>
<dbReference type="PANTHER" id="PTHR12346">
    <property type="entry name" value="SIN3B-RELATED"/>
    <property type="match status" value="1"/>
</dbReference>
<reference evidence="5" key="1">
    <citation type="submission" date="2013-04" db="UniProtKB">
        <authorList>
            <consortium name="EnsemblPlants"/>
        </authorList>
    </citation>
    <scope>IDENTIFICATION</scope>
</reference>
<dbReference type="Gene3D" id="1.20.1160.11">
    <property type="entry name" value="Paired amphipathic helix"/>
    <property type="match status" value="1"/>
</dbReference>
<dbReference type="HOGENOM" id="CLU_661189_0_0_1"/>